<dbReference type="PANTHER" id="PTHR21666:SF270">
    <property type="entry name" value="MUREIN HYDROLASE ACTIVATOR ENVC"/>
    <property type="match status" value="1"/>
</dbReference>
<organism evidence="3 4">
    <name type="scientific">Heyndrickxia sporothermodurans</name>
    <dbReference type="NCBI Taxonomy" id="46224"/>
    <lineage>
        <taxon>Bacteria</taxon>
        <taxon>Bacillati</taxon>
        <taxon>Bacillota</taxon>
        <taxon>Bacilli</taxon>
        <taxon>Bacillales</taxon>
        <taxon>Bacillaceae</taxon>
        <taxon>Heyndrickxia</taxon>
    </lineage>
</organism>
<accession>A0AB37HKK0</accession>
<name>A0AB37HKK0_9BACI</name>
<protein>
    <submittedName>
        <fullName evidence="3">M23 family metallopeptidase</fullName>
    </submittedName>
</protein>
<dbReference type="InterPro" id="IPR050570">
    <property type="entry name" value="Cell_wall_metabolism_enzyme"/>
</dbReference>
<keyword evidence="1" id="KW-0812">Transmembrane</keyword>
<keyword evidence="1" id="KW-1133">Transmembrane helix</keyword>
<proteinExistence type="predicted"/>
<dbReference type="InterPro" id="IPR016047">
    <property type="entry name" value="M23ase_b-sheet_dom"/>
</dbReference>
<dbReference type="SUPFAM" id="SSF51261">
    <property type="entry name" value="Duplicated hybrid motif"/>
    <property type="match status" value="1"/>
</dbReference>
<reference evidence="3 4" key="1">
    <citation type="submission" date="2020-12" db="EMBL/GenBank/DDBJ databases">
        <title>Taxonomic evaluation of the Bacillus sporothermodurans group of bacteria based on whole genome sequences.</title>
        <authorList>
            <person name="Fiedler G."/>
            <person name="Herbstmann A.-D."/>
            <person name="Doll E."/>
            <person name="Wenning M."/>
            <person name="Brinks E."/>
            <person name="Kabisch J."/>
            <person name="Breitenwieser F."/>
            <person name="Lappann M."/>
            <person name="Boehnlein C."/>
            <person name="Franz C."/>
        </authorList>
    </citation>
    <scope>NUCLEOTIDE SEQUENCE [LARGE SCALE GENOMIC DNA]</scope>
    <source>
        <strain evidence="3 4">DSM 10599</strain>
    </source>
</reference>
<dbReference type="KEGG" id="hspo:JGZ69_00185"/>
<dbReference type="Gene3D" id="2.70.70.10">
    <property type="entry name" value="Glucose Permease (Domain IIA)"/>
    <property type="match status" value="1"/>
</dbReference>
<dbReference type="CDD" id="cd12797">
    <property type="entry name" value="M23_peptidase"/>
    <property type="match status" value="1"/>
</dbReference>
<dbReference type="AlphaFoldDB" id="A0AB37HKK0"/>
<gene>
    <name evidence="3" type="ORF">JGZ69_00185</name>
</gene>
<sequence>MDYLIKIIFVVLIAVYGLVMNMNLSTSARSTKYLKEDLEIAVHDAALFQDQQKLANGEFVFDKNKAEQEFKNSFKQNTGLTDSEFKIIEFKIFDQSNSTFPVTYKATNVKFEDVFSSPTIVAVIETTVNKYFTGGYSEETVRRVASYSYKVNLDQSVDTTTSIIEGLKTNEKGLVWAVPFTKNITSQFSPDRVHPITGRVESHKGIDISASGVENQPAVAVRDGKIAYAGVINGYGNIVIVDHGNGFETRYAHLNSIKVTTNQKVKTGQVVGLIGSTGDSTGPHLHFETRVNGVPIDPLNFYK</sequence>
<feature type="transmembrane region" description="Helical" evidence="1">
    <location>
        <begin position="6"/>
        <end position="24"/>
    </location>
</feature>
<dbReference type="GO" id="GO:0004222">
    <property type="term" value="F:metalloendopeptidase activity"/>
    <property type="evidence" value="ECO:0007669"/>
    <property type="project" value="TreeGrafter"/>
</dbReference>
<dbReference type="Pfam" id="PF01551">
    <property type="entry name" value="Peptidase_M23"/>
    <property type="match status" value="1"/>
</dbReference>
<dbReference type="PANTHER" id="PTHR21666">
    <property type="entry name" value="PEPTIDASE-RELATED"/>
    <property type="match status" value="1"/>
</dbReference>
<dbReference type="EMBL" id="CP066701">
    <property type="protein sequence ID" value="QQX25488.1"/>
    <property type="molecule type" value="Genomic_DNA"/>
</dbReference>
<dbReference type="InterPro" id="IPR011055">
    <property type="entry name" value="Dup_hybrid_motif"/>
</dbReference>
<dbReference type="Proteomes" id="UP000595512">
    <property type="component" value="Chromosome"/>
</dbReference>
<evidence type="ECO:0000256" key="1">
    <source>
        <dbReference type="SAM" id="Phobius"/>
    </source>
</evidence>
<keyword evidence="1" id="KW-0472">Membrane</keyword>
<dbReference type="RefSeq" id="WP_202299799.1">
    <property type="nucleotide sequence ID" value="NZ_CP066701.1"/>
</dbReference>
<evidence type="ECO:0000313" key="4">
    <source>
        <dbReference type="Proteomes" id="UP000595512"/>
    </source>
</evidence>
<feature type="domain" description="M23ase beta-sheet core" evidence="2">
    <location>
        <begin position="202"/>
        <end position="298"/>
    </location>
</feature>
<evidence type="ECO:0000259" key="2">
    <source>
        <dbReference type="Pfam" id="PF01551"/>
    </source>
</evidence>
<evidence type="ECO:0000313" key="3">
    <source>
        <dbReference type="EMBL" id="QQX25488.1"/>
    </source>
</evidence>